<dbReference type="RefSeq" id="WP_263738935.1">
    <property type="nucleotide sequence ID" value="NZ_JAOWKZ010000001.1"/>
</dbReference>
<feature type="transmembrane region" description="Helical" evidence="1">
    <location>
        <begin position="123"/>
        <end position="146"/>
    </location>
</feature>
<keyword evidence="1" id="KW-1133">Transmembrane helix</keyword>
<accession>A0ABT2ZKW8</accession>
<feature type="transmembrane region" description="Helical" evidence="1">
    <location>
        <begin position="177"/>
        <end position="198"/>
    </location>
</feature>
<reference evidence="2 3" key="1">
    <citation type="submission" date="2022-10" db="EMBL/GenBank/DDBJ databases">
        <title>Defluviimonas sp. nov., isolated from ocean surface sediments.</title>
        <authorList>
            <person name="He W."/>
            <person name="Wang L."/>
            <person name="Zhang D.-F."/>
        </authorList>
    </citation>
    <scope>NUCLEOTIDE SEQUENCE [LARGE SCALE GENOMIC DNA]</scope>
    <source>
        <strain evidence="2 3">WL0050</strain>
    </source>
</reference>
<evidence type="ECO:0000256" key="1">
    <source>
        <dbReference type="SAM" id="Phobius"/>
    </source>
</evidence>
<evidence type="ECO:0000313" key="3">
    <source>
        <dbReference type="Proteomes" id="UP001652564"/>
    </source>
</evidence>
<comment type="caution">
    <text evidence="2">The sequence shown here is derived from an EMBL/GenBank/DDBJ whole genome shotgun (WGS) entry which is preliminary data.</text>
</comment>
<keyword evidence="1" id="KW-0812">Transmembrane</keyword>
<name>A0ABT2ZKW8_9RHOB</name>
<organism evidence="2 3">
    <name type="scientific">Albidovulum litorale</name>
    <dbReference type="NCBI Taxonomy" id="2984134"/>
    <lineage>
        <taxon>Bacteria</taxon>
        <taxon>Pseudomonadati</taxon>
        <taxon>Pseudomonadota</taxon>
        <taxon>Alphaproteobacteria</taxon>
        <taxon>Rhodobacterales</taxon>
        <taxon>Paracoccaceae</taxon>
        <taxon>Albidovulum</taxon>
    </lineage>
</organism>
<evidence type="ECO:0000313" key="2">
    <source>
        <dbReference type="EMBL" id="MCV2871776.1"/>
    </source>
</evidence>
<keyword evidence="3" id="KW-1185">Reference proteome</keyword>
<proteinExistence type="predicted"/>
<feature type="transmembrane region" description="Helical" evidence="1">
    <location>
        <begin position="76"/>
        <end position="103"/>
    </location>
</feature>
<feature type="transmembrane region" description="Helical" evidence="1">
    <location>
        <begin position="42"/>
        <end position="64"/>
    </location>
</feature>
<keyword evidence="1" id="KW-0472">Membrane</keyword>
<protein>
    <submittedName>
        <fullName evidence="2">Uncharacterized protein</fullName>
    </submittedName>
</protein>
<dbReference type="EMBL" id="JAOWKZ010000001">
    <property type="protein sequence ID" value="MCV2871776.1"/>
    <property type="molecule type" value="Genomic_DNA"/>
</dbReference>
<sequence>MTLASITRAGAAGLILSGAALGYSYVAHPHHMSAETIASSGWIIIHALFALSLVLGLLGTTALYAPTALMAGELGLTGFVMLFVGMMMIFGLDYYEVLIAPFLAVNYPEVIQDHGAGDAMGPVAIFFPLAGLLTVAGYAMLGIVWLRIGVVPRFVGLALALTAMAFGIGLSPVGGLALARLTAAGFGLALMAVGIHAIRRGWSVTADAQDVLQG</sequence>
<gene>
    <name evidence="2" type="ORF">OEZ71_05660</name>
</gene>
<dbReference type="Proteomes" id="UP001652564">
    <property type="component" value="Unassembled WGS sequence"/>
</dbReference>
<feature type="transmembrane region" description="Helical" evidence="1">
    <location>
        <begin position="153"/>
        <end position="171"/>
    </location>
</feature>